<feature type="binding site" evidence="1">
    <location>
        <position position="800"/>
    </location>
    <ligand>
        <name>Zn(2+)</name>
        <dbReference type="ChEBI" id="CHEBI:29105"/>
    </ligand>
</feature>
<sequence length="924" mass="101029">MSSLDFDRYYIAAICRAEAEALRGEVAACVAASRLPPAFHAPIADGAGDYLMQRLCWMFQKVFVYELNRYAAASPKRDTAQTAPTAVGDPVFVAFVQSIAGGDAARELRERYGFLYQRAQWFCAGFIEFLGEHLMHLGDDLPALGDFDLLEGDAPQRVEFGQGDPHRGARATIRYRFERVDLYYKPRGLGLDLLFARLQHLVDADMAVLASVDRGQYGWQLGIRGGGAQGRAAAERFYGSLGVCTALAHALCGSDLHFENIVTDAQGQPFFVDVEALFTNTARIDRQPPSGVPLLDAERELDRRLGESVLSVGVVSLRRTREGVFSGAAQGDKVAAPVSREVAVDAKTASMRLSRVQEAIQIDSPVPRVDGEPAAFAAHFDGFSEGYRRAAAAMVAHADGIEALLRDNAALRSRQILRHTYLYGLFLAETTHPALADPAKTDALLLKLRREEASKPFLRHLYASEREQMLQFDIPYFEAQLDSRDLLSPCGKVEGFFERSALEQVRERLAHFADERWITRQLSYVATALGCEGAPRLEQTDIATAAAAVLTECAVPGEGDGSVLWTYSPPAGTPGGEFAIMPMGPDLYTGLAGLLLFLSRRCAHGADAEEQALTERLIATGRRILLERSPMLGSGAYSGMEGLILVLGEAAGERGDQELSSLALETFLAREPQWDPARHDIIDGAAGIALVALALHRQHQDPRLLDVARRLADRLTAAARDTADGPEWWLHGVDRCVTGFAHGGSGIAFALIHLARALGDAHLHELALRALRREDRLFNPEVGLWPDTRMDEPQYSLGWCNGAAGFLLARAEAWDDLEDWQREHLRAAFARSVEWFGRLEDDSLCHGTVGVGLALAKVAGKLGFAFDLPQPESIADMHHYRSGWSHDNGNLGLMVGLSGARSTLLRTHDGRGRGEQPFCPLTLT</sequence>
<dbReference type="GO" id="GO:0005975">
    <property type="term" value="P:carbohydrate metabolic process"/>
    <property type="evidence" value="ECO:0007669"/>
    <property type="project" value="InterPro"/>
</dbReference>
<dbReference type="RefSeq" id="WP_057918488.1">
    <property type="nucleotide sequence ID" value="NZ_CP011129.1"/>
</dbReference>
<feature type="binding site" evidence="1">
    <location>
        <position position="845"/>
    </location>
    <ligand>
        <name>Zn(2+)</name>
        <dbReference type="ChEBI" id="CHEBI:29105"/>
    </ligand>
</feature>
<dbReference type="PATRIC" id="fig|84531.8.peg.3327"/>
<dbReference type="Pfam" id="PF13575">
    <property type="entry name" value="DUF4135"/>
    <property type="match status" value="1"/>
</dbReference>
<dbReference type="Proteomes" id="UP000060787">
    <property type="component" value="Chromosome"/>
</dbReference>
<dbReference type="InterPro" id="IPR025410">
    <property type="entry name" value="Lant_dehyd"/>
</dbReference>
<gene>
    <name evidence="3" type="primary">lanM</name>
    <name evidence="3" type="ORF">LA76x_3311</name>
</gene>
<dbReference type="CDD" id="cd04792">
    <property type="entry name" value="LanM-like"/>
    <property type="match status" value="1"/>
</dbReference>
<proteinExistence type="predicted"/>
<dbReference type="KEGG" id="lab:LA76x_3311"/>
<dbReference type="GO" id="GO:0031179">
    <property type="term" value="P:peptide modification"/>
    <property type="evidence" value="ECO:0007669"/>
    <property type="project" value="InterPro"/>
</dbReference>
<dbReference type="SUPFAM" id="SSF158745">
    <property type="entry name" value="LanC-like"/>
    <property type="match status" value="1"/>
</dbReference>
<evidence type="ECO:0000313" key="4">
    <source>
        <dbReference type="Proteomes" id="UP000060787"/>
    </source>
</evidence>
<dbReference type="InterPro" id="IPR017146">
    <property type="entry name" value="Lanti_2_LanM"/>
</dbReference>
<dbReference type="NCBIfam" id="TIGR03897">
    <property type="entry name" value="lanti_2_LanM"/>
    <property type="match status" value="1"/>
</dbReference>
<dbReference type="InterPro" id="IPR007822">
    <property type="entry name" value="LANC-like"/>
</dbReference>
<feature type="binding site" evidence="1">
    <location>
        <position position="846"/>
    </location>
    <ligand>
        <name>Zn(2+)</name>
        <dbReference type="ChEBI" id="CHEBI:29105"/>
    </ligand>
</feature>
<accession>A0A0S2FDC6</accession>
<reference evidence="3 4" key="1">
    <citation type="journal article" date="2015" name="BMC Genomics">
        <title>Comparative genomics and metabolic profiling of the genus Lysobacter.</title>
        <authorList>
            <person name="de Bruijn I."/>
            <person name="Cheng X."/>
            <person name="de Jager V."/>
            <person name="Exposito R.G."/>
            <person name="Watrous J."/>
            <person name="Patel N."/>
            <person name="Postma J."/>
            <person name="Dorrestein P.C."/>
            <person name="Kobayashi D."/>
            <person name="Raaijmakers J.M."/>
        </authorList>
    </citation>
    <scope>NUCLEOTIDE SEQUENCE [LARGE SCALE GENOMIC DNA]</scope>
    <source>
        <strain evidence="3 4">76</strain>
    </source>
</reference>
<dbReference type="PIRSF" id="PIRSF037228">
    <property type="entry name" value="Lant_mod_RumM"/>
    <property type="match status" value="1"/>
</dbReference>
<dbReference type="PRINTS" id="PR01950">
    <property type="entry name" value="LANCSUPER"/>
</dbReference>
<dbReference type="Pfam" id="PF05147">
    <property type="entry name" value="LANC_like"/>
    <property type="match status" value="1"/>
</dbReference>
<feature type="domain" description="Lantibiotic biosynthesis protein dehydration" evidence="2">
    <location>
        <begin position="112"/>
        <end position="479"/>
    </location>
</feature>
<dbReference type="GO" id="GO:0046872">
    <property type="term" value="F:metal ion binding"/>
    <property type="evidence" value="ECO:0007669"/>
    <property type="project" value="UniProtKB-KW"/>
</dbReference>
<keyword evidence="1" id="KW-0862">Zinc</keyword>
<keyword evidence="1" id="KW-0479">Metal-binding</keyword>
<dbReference type="EMBL" id="CP011129">
    <property type="protein sequence ID" value="ALN81437.1"/>
    <property type="molecule type" value="Genomic_DNA"/>
</dbReference>
<keyword evidence="4" id="KW-1185">Reference proteome</keyword>
<dbReference type="STRING" id="84531.LA76x_3311"/>
<protein>
    <submittedName>
        <fullName evidence="3">Type 2 lantibiotic biosynthesis LanM family protein</fullName>
    </submittedName>
</protein>
<evidence type="ECO:0000259" key="2">
    <source>
        <dbReference type="Pfam" id="PF13575"/>
    </source>
</evidence>
<dbReference type="SMART" id="SM01260">
    <property type="entry name" value="LANC_like"/>
    <property type="match status" value="1"/>
</dbReference>
<organism evidence="3 4">
    <name type="scientific">Lysobacter antibioticus</name>
    <dbReference type="NCBI Taxonomy" id="84531"/>
    <lineage>
        <taxon>Bacteria</taxon>
        <taxon>Pseudomonadati</taxon>
        <taxon>Pseudomonadota</taxon>
        <taxon>Gammaproteobacteria</taxon>
        <taxon>Lysobacterales</taxon>
        <taxon>Lysobacteraceae</taxon>
        <taxon>Lysobacter</taxon>
    </lineage>
</organism>
<dbReference type="AlphaFoldDB" id="A0A0S2FDC6"/>
<name>A0A0S2FDC6_LYSAN</name>
<evidence type="ECO:0000256" key="1">
    <source>
        <dbReference type="PIRSR" id="PIRSR607822-1"/>
    </source>
</evidence>
<dbReference type="Gene3D" id="1.50.10.10">
    <property type="match status" value="1"/>
</dbReference>
<evidence type="ECO:0000313" key="3">
    <source>
        <dbReference type="EMBL" id="ALN81437.1"/>
    </source>
</evidence>
<dbReference type="InterPro" id="IPR012341">
    <property type="entry name" value="6hp_glycosidase-like_sf"/>
</dbReference>